<dbReference type="RefSeq" id="WP_076783054.1">
    <property type="nucleotide sequence ID" value="NZ_FTPU01000013.1"/>
</dbReference>
<keyword evidence="1" id="KW-0812">Transmembrane</keyword>
<proteinExistence type="predicted"/>
<name>A0A1U7PVE4_9FLAO</name>
<accession>A0A1U7PVE4</accession>
<sequence length="151" mass="17385">MIKFTLTLLAVYILYYGGNILYDLFIKKEKVIVADEGETFSLEDIAAKDSEPISNVGIEDVENINMPNQFQKNEWSNNNDEDSSHVQDIEELRKRFEAEQEIDDISSTKNKIETPPVAKKKSEWKEFLGKAETNVRLVANYEGHKVFHSLI</sequence>
<gene>
    <name evidence="2" type="ORF">SAMN05660493_01554</name>
</gene>
<dbReference type="OrthoDB" id="852536at2"/>
<reference evidence="3" key="1">
    <citation type="submission" date="2016-10" db="EMBL/GenBank/DDBJ databases">
        <authorList>
            <person name="Varghese N."/>
            <person name="Submissions S."/>
        </authorList>
    </citation>
    <scope>NUCLEOTIDE SEQUENCE [LARGE SCALE GENOMIC DNA]</scope>
    <source>
        <strain evidence="3">DSM 19482</strain>
    </source>
</reference>
<feature type="transmembrane region" description="Helical" evidence="1">
    <location>
        <begin position="6"/>
        <end position="25"/>
    </location>
</feature>
<keyword evidence="1" id="KW-0472">Membrane</keyword>
<dbReference type="EMBL" id="FTPU01000013">
    <property type="protein sequence ID" value="SIT96859.1"/>
    <property type="molecule type" value="Genomic_DNA"/>
</dbReference>
<organism evidence="2 3">
    <name type="scientific">Epilithonimonas bovis DSM 19482</name>
    <dbReference type="NCBI Taxonomy" id="1121284"/>
    <lineage>
        <taxon>Bacteria</taxon>
        <taxon>Pseudomonadati</taxon>
        <taxon>Bacteroidota</taxon>
        <taxon>Flavobacteriia</taxon>
        <taxon>Flavobacteriales</taxon>
        <taxon>Weeksellaceae</taxon>
        <taxon>Chryseobacterium group</taxon>
        <taxon>Epilithonimonas</taxon>
    </lineage>
</organism>
<protein>
    <submittedName>
        <fullName evidence="2">Uncharacterized protein</fullName>
    </submittedName>
</protein>
<dbReference type="STRING" id="1121284.SAMN05660493_01554"/>
<evidence type="ECO:0000256" key="1">
    <source>
        <dbReference type="SAM" id="Phobius"/>
    </source>
</evidence>
<keyword evidence="3" id="KW-1185">Reference proteome</keyword>
<dbReference type="Proteomes" id="UP000187261">
    <property type="component" value="Unassembled WGS sequence"/>
</dbReference>
<dbReference type="AlphaFoldDB" id="A0A1U7PVE4"/>
<evidence type="ECO:0000313" key="3">
    <source>
        <dbReference type="Proteomes" id="UP000187261"/>
    </source>
</evidence>
<evidence type="ECO:0000313" key="2">
    <source>
        <dbReference type="EMBL" id="SIT96859.1"/>
    </source>
</evidence>
<keyword evidence="1" id="KW-1133">Transmembrane helix</keyword>